<dbReference type="PROSITE" id="PS50118">
    <property type="entry name" value="HMG_BOX_2"/>
    <property type="match status" value="1"/>
</dbReference>
<dbReference type="Pfam" id="PF00505">
    <property type="entry name" value="HMG_box"/>
    <property type="match status" value="1"/>
</dbReference>
<dbReference type="GO" id="GO:0005634">
    <property type="term" value="C:nucleus"/>
    <property type="evidence" value="ECO:0007669"/>
    <property type="project" value="UniProtKB-UniRule"/>
</dbReference>
<gene>
    <name evidence="7" type="ORF">BDZ90DRAFT_205996</name>
</gene>
<evidence type="ECO:0000256" key="5">
    <source>
        <dbReference type="PROSITE-ProRule" id="PRU00267"/>
    </source>
</evidence>
<organism evidence="7 8">
    <name type="scientific">Jaminaea rosea</name>
    <dbReference type="NCBI Taxonomy" id="1569628"/>
    <lineage>
        <taxon>Eukaryota</taxon>
        <taxon>Fungi</taxon>
        <taxon>Dikarya</taxon>
        <taxon>Basidiomycota</taxon>
        <taxon>Ustilaginomycotina</taxon>
        <taxon>Exobasidiomycetes</taxon>
        <taxon>Microstromatales</taxon>
        <taxon>Microstromatales incertae sedis</taxon>
        <taxon>Jaminaea</taxon>
    </lineage>
</organism>
<feature type="non-terminal residue" evidence="7">
    <location>
        <position position="1"/>
    </location>
</feature>
<proteinExistence type="inferred from homology"/>
<accession>A0A316UR26</accession>
<evidence type="ECO:0000256" key="3">
    <source>
        <dbReference type="ARBA" id="ARBA00043963"/>
    </source>
</evidence>
<evidence type="ECO:0000313" key="7">
    <source>
        <dbReference type="EMBL" id="PWN26323.1"/>
    </source>
</evidence>
<feature type="DNA-binding region" description="HMG box" evidence="5">
    <location>
        <begin position="6"/>
        <end position="73"/>
    </location>
</feature>
<dbReference type="RefSeq" id="XP_025360935.1">
    <property type="nucleotide sequence ID" value="XM_025503953.1"/>
</dbReference>
<dbReference type="EMBL" id="KZ819672">
    <property type="protein sequence ID" value="PWN26323.1"/>
    <property type="molecule type" value="Genomic_DNA"/>
</dbReference>
<dbReference type="InterPro" id="IPR036910">
    <property type="entry name" value="HMG_box_dom_sf"/>
</dbReference>
<evidence type="ECO:0000313" key="8">
    <source>
        <dbReference type="Proteomes" id="UP000245884"/>
    </source>
</evidence>
<evidence type="ECO:0000259" key="6">
    <source>
        <dbReference type="PROSITE" id="PS50118"/>
    </source>
</evidence>
<dbReference type="FunFam" id="1.10.30.10:FF:000016">
    <property type="entry name" value="FACT complex subunit SSRP1"/>
    <property type="match status" value="1"/>
</dbReference>
<dbReference type="PRINTS" id="PR00886">
    <property type="entry name" value="HIGHMOBLTY12"/>
</dbReference>
<dbReference type="Proteomes" id="UP000245884">
    <property type="component" value="Unassembled WGS sequence"/>
</dbReference>
<dbReference type="GO" id="GO:0003677">
    <property type="term" value="F:DNA binding"/>
    <property type="evidence" value="ECO:0007669"/>
    <property type="project" value="UniProtKB-UniRule"/>
</dbReference>
<dbReference type="CDD" id="cd01390">
    <property type="entry name" value="HMG-box_NHP6-like"/>
    <property type="match status" value="1"/>
</dbReference>
<comment type="subunit">
    <text evidence="4">Weakly associates with the stable SPT16-POB3 heterodimer to form the FACT complex.</text>
</comment>
<dbReference type="PANTHER" id="PTHR48112">
    <property type="entry name" value="HIGH MOBILITY GROUP PROTEIN DSP1"/>
    <property type="match status" value="1"/>
</dbReference>
<keyword evidence="8" id="KW-1185">Reference proteome</keyword>
<evidence type="ECO:0000256" key="1">
    <source>
        <dbReference type="ARBA" id="ARBA00023125"/>
    </source>
</evidence>
<keyword evidence="1 5" id="KW-0238">DNA-binding</keyword>
<dbReference type="AlphaFoldDB" id="A0A316UR26"/>
<keyword evidence="2 5" id="KW-0539">Nucleus</keyword>
<dbReference type="PANTHER" id="PTHR48112:SF22">
    <property type="entry name" value="MITOCHONDRIAL TRANSCRIPTION FACTOR A, ISOFORM B"/>
    <property type="match status" value="1"/>
</dbReference>
<dbReference type="SUPFAM" id="SSF47095">
    <property type="entry name" value="HMG-box"/>
    <property type="match status" value="1"/>
</dbReference>
<protein>
    <submittedName>
        <fullName evidence="7">High mobility group box</fullName>
    </submittedName>
</protein>
<evidence type="ECO:0000256" key="2">
    <source>
        <dbReference type="ARBA" id="ARBA00023242"/>
    </source>
</evidence>
<reference evidence="7 8" key="1">
    <citation type="journal article" date="2018" name="Mol. Biol. Evol.">
        <title>Broad Genomic Sampling Reveals a Smut Pathogenic Ancestry of the Fungal Clade Ustilaginomycotina.</title>
        <authorList>
            <person name="Kijpornyongpan T."/>
            <person name="Mondo S.J."/>
            <person name="Barry K."/>
            <person name="Sandor L."/>
            <person name="Lee J."/>
            <person name="Lipzen A."/>
            <person name="Pangilinan J."/>
            <person name="LaButti K."/>
            <person name="Hainaut M."/>
            <person name="Henrissat B."/>
            <person name="Grigoriev I.V."/>
            <person name="Spatafora J.W."/>
            <person name="Aime M.C."/>
        </authorList>
    </citation>
    <scope>NUCLEOTIDE SEQUENCE [LARGE SCALE GENOMIC DNA]</scope>
    <source>
        <strain evidence="7 8">MCA 5214</strain>
    </source>
</reference>
<feature type="non-terminal residue" evidence="7">
    <location>
        <position position="73"/>
    </location>
</feature>
<comment type="similarity">
    <text evidence="3">Belongs to the NHP6 family.</text>
</comment>
<feature type="domain" description="HMG box" evidence="6">
    <location>
        <begin position="6"/>
        <end position="73"/>
    </location>
</feature>
<dbReference type="GeneID" id="37025776"/>
<evidence type="ECO:0000256" key="4">
    <source>
        <dbReference type="ARBA" id="ARBA00064996"/>
    </source>
</evidence>
<dbReference type="InterPro" id="IPR009071">
    <property type="entry name" value="HMG_box_dom"/>
</dbReference>
<dbReference type="STRING" id="1569628.A0A316UR26"/>
<dbReference type="Gene3D" id="1.10.30.10">
    <property type="entry name" value="High mobility group box domain"/>
    <property type="match status" value="1"/>
</dbReference>
<dbReference type="InterPro" id="IPR050342">
    <property type="entry name" value="HMGB"/>
</dbReference>
<dbReference type="SMART" id="SM00398">
    <property type="entry name" value="HMG"/>
    <property type="match status" value="1"/>
</dbReference>
<name>A0A316UR26_9BASI</name>
<sequence>QDKDAPKRALSAYMFFSQDQRERTKAENPEATFGEIGRILGATWKEMSDAQKKPYIDMAERDKKRAEDEKAAY</sequence>